<name>A0A6S7BJ12_9BURK</name>
<dbReference type="EMBL" id="CADIKM010000038">
    <property type="protein sequence ID" value="CAB3800606.1"/>
    <property type="molecule type" value="Genomic_DNA"/>
</dbReference>
<keyword evidence="2" id="KW-1185">Reference proteome</keyword>
<dbReference type="RefSeq" id="WP_343054492.1">
    <property type="nucleotide sequence ID" value="NZ_CADIKM010000038.1"/>
</dbReference>
<proteinExistence type="predicted"/>
<sequence>MNLPSLQHARPRFRPGRILATPAAVEALTDANVPFISLLIRHVLGDWGDLAECDRQQNAREDTKSDIDR</sequence>
<dbReference type="AlphaFoldDB" id="A0A6S7BJ12"/>
<dbReference type="Proteomes" id="UP000494115">
    <property type="component" value="Unassembled WGS sequence"/>
</dbReference>
<evidence type="ECO:0000313" key="1">
    <source>
        <dbReference type="EMBL" id="CAB3800606.1"/>
    </source>
</evidence>
<reference evidence="1 2" key="1">
    <citation type="submission" date="2020-04" db="EMBL/GenBank/DDBJ databases">
        <authorList>
            <person name="De Canck E."/>
        </authorList>
    </citation>
    <scope>NUCLEOTIDE SEQUENCE [LARGE SCALE GENOMIC DNA]</scope>
    <source>
        <strain evidence="1 2">LMG 28138</strain>
    </source>
</reference>
<protein>
    <submittedName>
        <fullName evidence="1">Uncharacterized protein</fullName>
    </submittedName>
</protein>
<accession>A0A6S7BJ12</accession>
<organism evidence="1 2">
    <name type="scientific">Pararobbsia alpina</name>
    <dbReference type="NCBI Taxonomy" id="621374"/>
    <lineage>
        <taxon>Bacteria</taxon>
        <taxon>Pseudomonadati</taxon>
        <taxon>Pseudomonadota</taxon>
        <taxon>Betaproteobacteria</taxon>
        <taxon>Burkholderiales</taxon>
        <taxon>Burkholderiaceae</taxon>
        <taxon>Pararobbsia</taxon>
    </lineage>
</organism>
<evidence type="ECO:0000313" key="2">
    <source>
        <dbReference type="Proteomes" id="UP000494115"/>
    </source>
</evidence>
<gene>
    <name evidence="1" type="ORF">LMG28138_04863</name>
</gene>